<dbReference type="SMART" id="SM00100">
    <property type="entry name" value="cNMP"/>
    <property type="match status" value="1"/>
</dbReference>
<dbReference type="SUPFAM" id="SSF46785">
    <property type="entry name" value="Winged helix' DNA-binding domain"/>
    <property type="match status" value="1"/>
</dbReference>
<comment type="caution">
    <text evidence="2">The sequence shown here is derived from an EMBL/GenBank/DDBJ whole genome shotgun (WGS) entry which is preliminary data.</text>
</comment>
<dbReference type="PANTHER" id="PTHR24567:SF74">
    <property type="entry name" value="HTH-TYPE TRANSCRIPTIONAL REGULATOR ARCR"/>
    <property type="match status" value="1"/>
</dbReference>
<gene>
    <name evidence="2" type="ORF">PQJ61_07950</name>
</gene>
<reference evidence="2 3" key="1">
    <citation type="submission" date="2022-12" db="EMBL/GenBank/DDBJ databases">
        <title>Metagenome assembled genome from gulf of manar.</title>
        <authorList>
            <person name="Kohli P."/>
            <person name="Pk S."/>
            <person name="Venkata Ramana C."/>
            <person name="Sasikala C."/>
        </authorList>
    </citation>
    <scope>NUCLEOTIDE SEQUENCE [LARGE SCALE GENOMIC DNA]</scope>
    <source>
        <strain evidence="2">JB008</strain>
    </source>
</reference>
<dbReference type="PANTHER" id="PTHR24567">
    <property type="entry name" value="CRP FAMILY TRANSCRIPTIONAL REGULATORY PROTEIN"/>
    <property type="match status" value="1"/>
</dbReference>
<name>A0AAJ1MIU1_9SPIO</name>
<dbReference type="InterPro" id="IPR000595">
    <property type="entry name" value="cNMP-bd_dom"/>
</dbReference>
<dbReference type="Gene3D" id="2.60.120.10">
    <property type="entry name" value="Jelly Rolls"/>
    <property type="match status" value="1"/>
</dbReference>
<evidence type="ECO:0000313" key="3">
    <source>
        <dbReference type="Proteomes" id="UP001221217"/>
    </source>
</evidence>
<dbReference type="Pfam" id="PF00027">
    <property type="entry name" value="cNMP_binding"/>
    <property type="match status" value="1"/>
</dbReference>
<dbReference type="InterPro" id="IPR018488">
    <property type="entry name" value="cNMP-bd_CS"/>
</dbReference>
<sequence>MALDLSVFERFAKTFQKNDILFCEFEPGETFYLIQSGRVEITKIIDNIEKTIDILNPGEVFGEMAILEGAPRSASAIALDQVKVLEFNRENFEILMMGNPQIALKLLKLFTKRIYDQKRRFMILTLEDEQARVADVFLMLSETGTVDAPTEEMREFKTTVDDVAHWAGMSPEKCRTILNHFMVQRRVDIFDDRIVVRNISDFIRFVSSRRRNSSAVGH</sequence>
<dbReference type="InterPro" id="IPR050397">
    <property type="entry name" value="Env_Response_Regulators"/>
</dbReference>
<feature type="domain" description="Cyclic nucleotide-binding" evidence="1">
    <location>
        <begin position="1"/>
        <end position="113"/>
    </location>
</feature>
<dbReference type="InterPro" id="IPR014710">
    <property type="entry name" value="RmlC-like_jellyroll"/>
</dbReference>
<dbReference type="InterPro" id="IPR018490">
    <property type="entry name" value="cNMP-bd_dom_sf"/>
</dbReference>
<dbReference type="AlphaFoldDB" id="A0AAJ1MIU1"/>
<proteinExistence type="predicted"/>
<dbReference type="Proteomes" id="UP001221217">
    <property type="component" value="Unassembled WGS sequence"/>
</dbReference>
<protein>
    <submittedName>
        <fullName evidence="2">Crp/Fnr family transcriptional regulator</fullName>
    </submittedName>
</protein>
<dbReference type="PROSITE" id="PS50042">
    <property type="entry name" value="CNMP_BINDING_3"/>
    <property type="match status" value="1"/>
</dbReference>
<dbReference type="CDD" id="cd00038">
    <property type="entry name" value="CAP_ED"/>
    <property type="match status" value="1"/>
</dbReference>
<dbReference type="InterPro" id="IPR036390">
    <property type="entry name" value="WH_DNA-bd_sf"/>
</dbReference>
<dbReference type="PROSITE" id="PS00889">
    <property type="entry name" value="CNMP_BINDING_2"/>
    <property type="match status" value="1"/>
</dbReference>
<evidence type="ECO:0000259" key="1">
    <source>
        <dbReference type="PROSITE" id="PS50042"/>
    </source>
</evidence>
<accession>A0AAJ1MIU1</accession>
<dbReference type="GO" id="GO:0003700">
    <property type="term" value="F:DNA-binding transcription factor activity"/>
    <property type="evidence" value="ECO:0007669"/>
    <property type="project" value="TreeGrafter"/>
</dbReference>
<dbReference type="SUPFAM" id="SSF51206">
    <property type="entry name" value="cAMP-binding domain-like"/>
    <property type="match status" value="1"/>
</dbReference>
<dbReference type="EMBL" id="JAQQAL010000016">
    <property type="protein sequence ID" value="MDC7226683.1"/>
    <property type="molecule type" value="Genomic_DNA"/>
</dbReference>
<organism evidence="2 3">
    <name type="scientific">Candidatus Thalassospirochaeta sargassi</name>
    <dbReference type="NCBI Taxonomy" id="3119039"/>
    <lineage>
        <taxon>Bacteria</taxon>
        <taxon>Pseudomonadati</taxon>
        <taxon>Spirochaetota</taxon>
        <taxon>Spirochaetia</taxon>
        <taxon>Spirochaetales</taxon>
        <taxon>Spirochaetaceae</taxon>
        <taxon>Candidatus Thalassospirochaeta</taxon>
    </lineage>
</organism>
<evidence type="ECO:0000313" key="2">
    <source>
        <dbReference type="EMBL" id="MDC7226683.1"/>
    </source>
</evidence>
<dbReference type="GO" id="GO:0005829">
    <property type="term" value="C:cytosol"/>
    <property type="evidence" value="ECO:0007669"/>
    <property type="project" value="TreeGrafter"/>
</dbReference>